<name>A0AAN9GKI6_9CAEN</name>
<protein>
    <submittedName>
        <fullName evidence="1">Uncharacterized protein</fullName>
    </submittedName>
</protein>
<evidence type="ECO:0000313" key="2">
    <source>
        <dbReference type="Proteomes" id="UP001374579"/>
    </source>
</evidence>
<dbReference type="Proteomes" id="UP001374579">
    <property type="component" value="Unassembled WGS sequence"/>
</dbReference>
<organism evidence="1 2">
    <name type="scientific">Littorina saxatilis</name>
    <dbReference type="NCBI Taxonomy" id="31220"/>
    <lineage>
        <taxon>Eukaryota</taxon>
        <taxon>Metazoa</taxon>
        <taxon>Spiralia</taxon>
        <taxon>Lophotrochozoa</taxon>
        <taxon>Mollusca</taxon>
        <taxon>Gastropoda</taxon>
        <taxon>Caenogastropoda</taxon>
        <taxon>Littorinimorpha</taxon>
        <taxon>Littorinoidea</taxon>
        <taxon>Littorinidae</taxon>
        <taxon>Littorina</taxon>
    </lineage>
</organism>
<gene>
    <name evidence="1" type="ORF">V1264_010985</name>
</gene>
<evidence type="ECO:0000313" key="1">
    <source>
        <dbReference type="EMBL" id="KAK7111331.1"/>
    </source>
</evidence>
<proteinExistence type="predicted"/>
<dbReference type="AlphaFoldDB" id="A0AAN9GKI6"/>
<sequence length="102" mass="11766">MPLENNQNYSAGAIGEHEYKLQESRCHWLRETDSSYNKLNQMPVANNLDTNHKSNRCGGQRTFHVIIATYITLFGKNGTYATLYCILSGYVLKTLHWTFSEF</sequence>
<reference evidence="1 2" key="1">
    <citation type="submission" date="2024-02" db="EMBL/GenBank/DDBJ databases">
        <title>Chromosome-scale genome assembly of the rough periwinkle Littorina saxatilis.</title>
        <authorList>
            <person name="De Jode A."/>
            <person name="Faria R."/>
            <person name="Formenti G."/>
            <person name="Sims Y."/>
            <person name="Smith T.P."/>
            <person name="Tracey A."/>
            <person name="Wood J.M.D."/>
            <person name="Zagrodzka Z.B."/>
            <person name="Johannesson K."/>
            <person name="Butlin R.K."/>
            <person name="Leder E.H."/>
        </authorList>
    </citation>
    <scope>NUCLEOTIDE SEQUENCE [LARGE SCALE GENOMIC DNA]</scope>
    <source>
        <strain evidence="1">Snail1</strain>
        <tissue evidence="1">Muscle</tissue>
    </source>
</reference>
<keyword evidence="2" id="KW-1185">Reference proteome</keyword>
<accession>A0AAN9GKI6</accession>
<comment type="caution">
    <text evidence="1">The sequence shown here is derived from an EMBL/GenBank/DDBJ whole genome shotgun (WGS) entry which is preliminary data.</text>
</comment>
<dbReference type="EMBL" id="JBAMIC010000002">
    <property type="protein sequence ID" value="KAK7111331.1"/>
    <property type="molecule type" value="Genomic_DNA"/>
</dbReference>